<feature type="compositionally biased region" description="Polar residues" evidence="1">
    <location>
        <begin position="665"/>
        <end position="677"/>
    </location>
</feature>
<dbReference type="EMBL" id="KQ085899">
    <property type="protein sequence ID" value="KLO17914.1"/>
    <property type="molecule type" value="Genomic_DNA"/>
</dbReference>
<feature type="region of interest" description="Disordered" evidence="1">
    <location>
        <begin position="49"/>
        <end position="108"/>
    </location>
</feature>
<feature type="compositionally biased region" description="Low complexity" evidence="1">
    <location>
        <begin position="51"/>
        <end position="66"/>
    </location>
</feature>
<dbReference type="OrthoDB" id="3270311at2759"/>
<feature type="compositionally biased region" description="Basic residues" evidence="1">
    <location>
        <begin position="541"/>
        <end position="552"/>
    </location>
</feature>
<keyword evidence="3" id="KW-1185">Reference proteome</keyword>
<evidence type="ECO:0000256" key="1">
    <source>
        <dbReference type="SAM" id="MobiDB-lite"/>
    </source>
</evidence>
<feature type="region of interest" description="Disordered" evidence="1">
    <location>
        <begin position="663"/>
        <end position="682"/>
    </location>
</feature>
<feature type="compositionally biased region" description="Polar residues" evidence="1">
    <location>
        <begin position="593"/>
        <end position="618"/>
    </location>
</feature>
<feature type="compositionally biased region" description="Pro residues" evidence="1">
    <location>
        <begin position="567"/>
        <end position="578"/>
    </location>
</feature>
<organism evidence="2 3">
    <name type="scientific">Schizopora paradoxa</name>
    <dbReference type="NCBI Taxonomy" id="27342"/>
    <lineage>
        <taxon>Eukaryota</taxon>
        <taxon>Fungi</taxon>
        <taxon>Dikarya</taxon>
        <taxon>Basidiomycota</taxon>
        <taxon>Agaricomycotina</taxon>
        <taxon>Agaricomycetes</taxon>
        <taxon>Hymenochaetales</taxon>
        <taxon>Schizoporaceae</taxon>
        <taxon>Schizopora</taxon>
    </lineage>
</organism>
<evidence type="ECO:0000313" key="2">
    <source>
        <dbReference type="EMBL" id="KLO17914.1"/>
    </source>
</evidence>
<feature type="compositionally biased region" description="Polar residues" evidence="1">
    <location>
        <begin position="369"/>
        <end position="378"/>
    </location>
</feature>
<feature type="region of interest" description="Disordered" evidence="1">
    <location>
        <begin position="510"/>
        <end position="618"/>
    </location>
</feature>
<feature type="compositionally biased region" description="Low complexity" evidence="1">
    <location>
        <begin position="411"/>
        <end position="430"/>
    </location>
</feature>
<proteinExistence type="predicted"/>
<reference evidence="2 3" key="1">
    <citation type="submission" date="2015-04" db="EMBL/GenBank/DDBJ databases">
        <title>Complete genome sequence of Schizopora paradoxa KUC8140, a cosmopolitan wood degrader in East Asia.</title>
        <authorList>
            <consortium name="DOE Joint Genome Institute"/>
            <person name="Min B."/>
            <person name="Park H."/>
            <person name="Jang Y."/>
            <person name="Kim J.-J."/>
            <person name="Kim K.H."/>
            <person name="Pangilinan J."/>
            <person name="Lipzen A."/>
            <person name="Riley R."/>
            <person name="Grigoriev I.V."/>
            <person name="Spatafora J.W."/>
            <person name="Choi I.-G."/>
        </authorList>
    </citation>
    <scope>NUCLEOTIDE SEQUENCE [LARGE SCALE GENOMIC DNA]</scope>
    <source>
        <strain evidence="2 3">KUC8140</strain>
    </source>
</reference>
<feature type="compositionally biased region" description="Polar residues" evidence="1">
    <location>
        <begin position="327"/>
        <end position="340"/>
    </location>
</feature>
<dbReference type="STRING" id="27342.A0A0H2S1R5"/>
<dbReference type="Proteomes" id="UP000053477">
    <property type="component" value="Unassembled WGS sequence"/>
</dbReference>
<name>A0A0H2S1R5_9AGAM</name>
<dbReference type="InParanoid" id="A0A0H2S1R5"/>
<feature type="compositionally biased region" description="Basic and acidic residues" evidence="1">
    <location>
        <begin position="517"/>
        <end position="530"/>
    </location>
</feature>
<gene>
    <name evidence="2" type="ORF">SCHPADRAFT_138537</name>
</gene>
<feature type="compositionally biased region" description="Low complexity" evidence="1">
    <location>
        <begin position="386"/>
        <end position="397"/>
    </location>
</feature>
<feature type="compositionally biased region" description="Polar residues" evidence="1">
    <location>
        <begin position="78"/>
        <end position="108"/>
    </location>
</feature>
<protein>
    <submittedName>
        <fullName evidence="2">Uncharacterized protein</fullName>
    </submittedName>
</protein>
<sequence length="745" mass="80746">MTSSNAGKTLGPYANIWTATPMQGKAPPNGMHPPRIHRATLLHRFLPRATPLSSSSSSPSADPSLSQRDVSVDGGGTSSHRTPTTPATRPQSQSQTQPEPDLPASSQAQVQTLTPLPLAVMPDSNKLGTTTRLLLQDTQAHMEKFAARMDALGAHVEQSLREIQMCRTATEGASQKCVSEVVDVVYKCQSNFIKKLEANNDAVQKQGDAIDRLRTDYDRLIKLYESHTSMYASQATAIQEVQKQQVLLIQGITPLEPLVKCISPQTENVVLGLGARLSEDLQKSRDAIERQAVSFEDSSSKLCTVEKRLNRVEDQLADVLVLLQRLSNKPSATPQKTPVQSHRKRHNPDRSPFSPQAKRQRIYPDNTHRNPATESSDLFRQGEEGSGPLYSSSTLSSMPDNSGNSLPLRLRATTNSTRGTTGRRATIAPALRVSPVSKRSDSTTGKHSHRHTIPPREVSALSEPYFANPTLATDESILPWSLRPRKSSAVPSDPLDEDLTLPLEAPADVFRTSSNSKRRETAKCQGKENDALSASSINGSHSKKINSKKSRRSTNAPDVSISLRSPIPSPFVPPPPPQTQTQTQTDASQTQTLVPSTGSMVLSTGTTHTPNADPSNAPTREVSFFLTFDSSQATSQTFTQVASQVQAKLSTVGNDTPVADGTEMKASSTAGQTQLPSSGADMSGKLAKQELTLAAALFPEANLLTANRPMFDSYGRPKRYLSLDPGEHDDDDGTVIDLLDEMMED</sequence>
<feature type="region of interest" description="Disordered" evidence="1">
    <location>
        <begin position="327"/>
        <end position="458"/>
    </location>
</feature>
<evidence type="ECO:0000313" key="3">
    <source>
        <dbReference type="Proteomes" id="UP000053477"/>
    </source>
</evidence>
<dbReference type="AlphaFoldDB" id="A0A0H2S1R5"/>
<feature type="compositionally biased region" description="Low complexity" evidence="1">
    <location>
        <begin position="579"/>
        <end position="592"/>
    </location>
</feature>
<accession>A0A0H2S1R5</accession>